<dbReference type="InterPro" id="IPR027244">
    <property type="entry name" value="IML1"/>
</dbReference>
<proteinExistence type="predicted"/>
<dbReference type="Pfam" id="PF19418">
    <property type="entry name" value="DEPDC5_CTD"/>
    <property type="match status" value="1"/>
</dbReference>
<dbReference type="SMART" id="SM00049">
    <property type="entry name" value="DEP"/>
    <property type="match status" value="1"/>
</dbReference>
<evidence type="ECO:0000256" key="1">
    <source>
        <dbReference type="SAM" id="MobiDB-lite"/>
    </source>
</evidence>
<evidence type="ECO:0000313" key="4">
    <source>
        <dbReference type="Proteomes" id="UP001159405"/>
    </source>
</evidence>
<name>A0ABN8NIH9_9CNID</name>
<dbReference type="Gene3D" id="1.10.10.10">
    <property type="entry name" value="Winged helix-like DNA-binding domain superfamily/Winged helix DNA-binding domain"/>
    <property type="match status" value="1"/>
</dbReference>
<evidence type="ECO:0000259" key="2">
    <source>
        <dbReference type="PROSITE" id="PS50186"/>
    </source>
</evidence>
<comment type="caution">
    <text evidence="3">The sequence shown here is derived from an EMBL/GenBank/DDBJ whole genome shotgun (WGS) entry which is preliminary data.</text>
</comment>
<feature type="domain" description="DEP" evidence="2">
    <location>
        <begin position="20"/>
        <end position="79"/>
    </location>
</feature>
<protein>
    <recommendedName>
        <fullName evidence="2">DEP domain-containing protein</fullName>
    </recommendedName>
</protein>
<dbReference type="InterPro" id="IPR045838">
    <property type="entry name" value="DEPDC5_CTD"/>
</dbReference>
<dbReference type="PANTHER" id="PTHR13179:SF8">
    <property type="entry name" value="GATOR COMPLEX PROTEIN DEPDC5"/>
    <property type="match status" value="1"/>
</dbReference>
<reference evidence="3 4" key="1">
    <citation type="submission" date="2022-05" db="EMBL/GenBank/DDBJ databases">
        <authorList>
            <consortium name="Genoscope - CEA"/>
            <person name="William W."/>
        </authorList>
    </citation>
    <scope>NUCLEOTIDE SEQUENCE [LARGE SCALE GENOMIC DNA]</scope>
</reference>
<dbReference type="Proteomes" id="UP001159405">
    <property type="component" value="Unassembled WGS sequence"/>
</dbReference>
<dbReference type="EMBL" id="CALNXK010000021">
    <property type="protein sequence ID" value="CAH3109067.1"/>
    <property type="molecule type" value="Genomic_DNA"/>
</dbReference>
<keyword evidence="4" id="KW-1185">Reference proteome</keyword>
<gene>
    <name evidence="3" type="ORF">PLOB_00017580</name>
</gene>
<dbReference type="PANTHER" id="PTHR13179">
    <property type="entry name" value="DEP DOMAIN CONTAINING PROTEIN 5"/>
    <property type="match status" value="1"/>
</dbReference>
<dbReference type="Pfam" id="PF00610">
    <property type="entry name" value="DEP"/>
    <property type="match status" value="1"/>
</dbReference>
<dbReference type="InterPro" id="IPR036388">
    <property type="entry name" value="WH-like_DNA-bd_sf"/>
</dbReference>
<dbReference type="InterPro" id="IPR000591">
    <property type="entry name" value="DEP_dom"/>
</dbReference>
<organism evidence="3 4">
    <name type="scientific">Porites lobata</name>
    <dbReference type="NCBI Taxonomy" id="104759"/>
    <lineage>
        <taxon>Eukaryota</taxon>
        <taxon>Metazoa</taxon>
        <taxon>Cnidaria</taxon>
        <taxon>Anthozoa</taxon>
        <taxon>Hexacorallia</taxon>
        <taxon>Scleractinia</taxon>
        <taxon>Fungiina</taxon>
        <taxon>Poritidae</taxon>
        <taxon>Porites</taxon>
    </lineage>
</organism>
<dbReference type="InterPro" id="IPR036390">
    <property type="entry name" value="WH_DNA-bd_sf"/>
</dbReference>
<dbReference type="SUPFAM" id="SSF46785">
    <property type="entry name" value="Winged helix' DNA-binding domain"/>
    <property type="match status" value="1"/>
</dbReference>
<evidence type="ECO:0000313" key="3">
    <source>
        <dbReference type="EMBL" id="CAH3109067.1"/>
    </source>
</evidence>
<dbReference type="PROSITE" id="PS50186">
    <property type="entry name" value="DEP"/>
    <property type="match status" value="1"/>
</dbReference>
<sequence length="488" mass="55420">MMESGKGVSFLPEMKGLKLSSFLSVEAISWIKQHLDGITSNEQAIHLCQKMVEAGIIEHASESVKQKFLEGFIIFCFAPKSSWAEKKDDIPDTSKLPVSHRSSIDVERFELDLLREFQSEWFEVAIWPSRTGDDFPEFFAPDEVIESFPVGSPNRKLSQTRSARRSPGRLHLESDCGCGPAYKFVTLDADPHHKNQRPETCIVRYHGNFCTHHAFQIELHWIAATGSIVNNMVQSWTRKAPSCGFHKVPVPVSPFPDPAGRNVDPFRLPLFISFNLPEGAADACSLFREFEPSTRNLRMFLFLEAILQRFGFIRDTPYGSMHVSSPMVQMTPVQCRAHDYVHTSGVAFVRISTWEDDNDPFMNDQHGSIMDQHSGRYWGFYWMPNHMLTRRWRSAGTGDKGSESKLRIELEDFCADKNGVLTKFWESCTVTARRLLQKGVEEEDKISLKETDEGGCEMNRVEESDSTNLGSSTDSSDKLLALQSEKEK</sequence>
<feature type="region of interest" description="Disordered" evidence="1">
    <location>
        <begin position="446"/>
        <end position="488"/>
    </location>
</feature>
<accession>A0ABN8NIH9</accession>